<dbReference type="InterPro" id="IPR004948">
    <property type="entry name" value="Nuc-triphosphatase_THEP1"/>
</dbReference>
<organism evidence="5">
    <name type="scientific">marine sediment metagenome</name>
    <dbReference type="NCBI Taxonomy" id="412755"/>
    <lineage>
        <taxon>unclassified sequences</taxon>
        <taxon>metagenomes</taxon>
        <taxon>ecological metagenomes</taxon>
    </lineage>
</organism>
<dbReference type="PANTHER" id="PTHR43146:SF1">
    <property type="entry name" value="CANCER-RELATED NUCLEOSIDE-TRIPHOSPHATASE"/>
    <property type="match status" value="1"/>
</dbReference>
<dbReference type="SMART" id="SM00382">
    <property type="entry name" value="AAA"/>
    <property type="match status" value="1"/>
</dbReference>
<evidence type="ECO:0000256" key="2">
    <source>
        <dbReference type="ARBA" id="ARBA00022801"/>
    </source>
</evidence>
<accession>X1LN95</accession>
<proteinExistence type="inferred from homology"/>
<sequence>MKRILLLTGKPGTGKTALIKEAIAKTKIRAGGFYTEEIRSGGIRQGFRIITLDGQDGILAHVNISSPYQVSKYRVDINSLNEVGVSAIHQALKECDLVVIDEIGKMELLSPQFKEAIRQVIDSGKKVLGTIMLSPNPFADEIKHHPEVKLLVVTRSNRNQALREILNWLEIVAR</sequence>
<dbReference type="GO" id="GO:0017111">
    <property type="term" value="F:ribonucleoside triphosphate phosphatase activity"/>
    <property type="evidence" value="ECO:0007669"/>
    <property type="project" value="InterPro"/>
</dbReference>
<gene>
    <name evidence="5" type="ORF">S06H3_25302</name>
</gene>
<dbReference type="EMBL" id="BARV01014560">
    <property type="protein sequence ID" value="GAI20543.1"/>
    <property type="molecule type" value="Genomic_DNA"/>
</dbReference>
<dbReference type="NCBIfam" id="NF010248">
    <property type="entry name" value="PRK13695.1"/>
    <property type="match status" value="1"/>
</dbReference>
<evidence type="ECO:0000259" key="4">
    <source>
        <dbReference type="SMART" id="SM00382"/>
    </source>
</evidence>
<name>X1LN95_9ZZZZ</name>
<dbReference type="GO" id="GO:0005524">
    <property type="term" value="F:ATP binding"/>
    <property type="evidence" value="ECO:0007669"/>
    <property type="project" value="UniProtKB-KW"/>
</dbReference>
<reference evidence="5" key="1">
    <citation type="journal article" date="2014" name="Front. Microbiol.">
        <title>High frequency of phylogenetically diverse reductive dehalogenase-homologous genes in deep subseafloor sedimentary metagenomes.</title>
        <authorList>
            <person name="Kawai M."/>
            <person name="Futagami T."/>
            <person name="Toyoda A."/>
            <person name="Takaki Y."/>
            <person name="Nishi S."/>
            <person name="Hori S."/>
            <person name="Arai W."/>
            <person name="Tsubouchi T."/>
            <person name="Morono Y."/>
            <person name="Uchiyama I."/>
            <person name="Ito T."/>
            <person name="Fujiyama A."/>
            <person name="Inagaki F."/>
            <person name="Takami H."/>
        </authorList>
    </citation>
    <scope>NUCLEOTIDE SEQUENCE</scope>
    <source>
        <strain evidence="5">Expedition CK06-06</strain>
    </source>
</reference>
<dbReference type="CDD" id="cd19482">
    <property type="entry name" value="RecA-like_Thep1"/>
    <property type="match status" value="1"/>
</dbReference>
<dbReference type="SUPFAM" id="SSF52540">
    <property type="entry name" value="P-loop containing nucleoside triphosphate hydrolases"/>
    <property type="match status" value="1"/>
</dbReference>
<evidence type="ECO:0000256" key="1">
    <source>
        <dbReference type="ARBA" id="ARBA00022741"/>
    </source>
</evidence>
<protein>
    <recommendedName>
        <fullName evidence="4">AAA+ ATPase domain-containing protein</fullName>
    </recommendedName>
</protein>
<keyword evidence="2" id="KW-0378">Hydrolase</keyword>
<dbReference type="InterPro" id="IPR003593">
    <property type="entry name" value="AAA+_ATPase"/>
</dbReference>
<dbReference type="PANTHER" id="PTHR43146">
    <property type="entry name" value="CANCER-RELATED NUCLEOSIDE-TRIPHOSPHATASE"/>
    <property type="match status" value="1"/>
</dbReference>
<dbReference type="AlphaFoldDB" id="X1LN95"/>
<dbReference type="InterPro" id="IPR027417">
    <property type="entry name" value="P-loop_NTPase"/>
</dbReference>
<dbReference type="Gene3D" id="3.40.50.300">
    <property type="entry name" value="P-loop containing nucleotide triphosphate hydrolases"/>
    <property type="match status" value="1"/>
</dbReference>
<comment type="caution">
    <text evidence="5">The sequence shown here is derived from an EMBL/GenBank/DDBJ whole genome shotgun (WGS) entry which is preliminary data.</text>
</comment>
<dbReference type="Pfam" id="PF03266">
    <property type="entry name" value="NTPase_1"/>
    <property type="match status" value="1"/>
</dbReference>
<evidence type="ECO:0000313" key="5">
    <source>
        <dbReference type="EMBL" id="GAI20543.1"/>
    </source>
</evidence>
<keyword evidence="1" id="KW-0547">Nucleotide-binding</keyword>
<keyword evidence="3" id="KW-0067">ATP-binding</keyword>
<dbReference type="HAMAP" id="MF_00796">
    <property type="entry name" value="NTPase_1"/>
    <property type="match status" value="1"/>
</dbReference>
<feature type="domain" description="AAA+ ATPase" evidence="4">
    <location>
        <begin position="1"/>
        <end position="156"/>
    </location>
</feature>
<evidence type="ECO:0000256" key="3">
    <source>
        <dbReference type="ARBA" id="ARBA00022840"/>
    </source>
</evidence>